<evidence type="ECO:0000313" key="7">
    <source>
        <dbReference type="Proteomes" id="UP000501179"/>
    </source>
</evidence>
<dbReference type="GO" id="GO:0016798">
    <property type="term" value="F:hydrolase activity, acting on glycosyl bonds"/>
    <property type="evidence" value="ECO:0007669"/>
    <property type="project" value="UniProtKB-KW"/>
</dbReference>
<reference evidence="6 7" key="1">
    <citation type="submission" date="2020-03" db="EMBL/GenBank/DDBJ databases">
        <title>A novel species.</title>
        <authorList>
            <person name="Gao J."/>
        </authorList>
    </citation>
    <scope>NUCLEOTIDE SEQUENCE [LARGE SCALE GENOMIC DNA]</scope>
    <source>
        <strain evidence="6 7">QMT-12</strain>
    </source>
</reference>
<dbReference type="GO" id="GO:0000272">
    <property type="term" value="P:polysaccharide catabolic process"/>
    <property type="evidence" value="ECO:0007669"/>
    <property type="project" value="UniProtKB-KW"/>
</dbReference>
<dbReference type="SMART" id="SM00060">
    <property type="entry name" value="FN3"/>
    <property type="match status" value="3"/>
</dbReference>
<keyword evidence="2" id="KW-0624">Polysaccharide degradation</keyword>
<dbReference type="InterPro" id="IPR037524">
    <property type="entry name" value="PA14/GLEYA"/>
</dbReference>
<dbReference type="InterPro" id="IPR036116">
    <property type="entry name" value="FN3_sf"/>
</dbReference>
<dbReference type="PROSITE" id="PS50853">
    <property type="entry name" value="FN3"/>
    <property type="match status" value="2"/>
</dbReference>
<feature type="chain" id="PRO_5026342211" description="Cellulose 1,4-beta-cellobiosidase" evidence="3">
    <location>
        <begin position="34"/>
        <end position="681"/>
    </location>
</feature>
<dbReference type="SUPFAM" id="SSF56988">
    <property type="entry name" value="Anthrax protective antigen"/>
    <property type="match status" value="1"/>
</dbReference>
<keyword evidence="1" id="KW-0326">Glycosidase</keyword>
<dbReference type="InterPro" id="IPR003961">
    <property type="entry name" value="FN3_dom"/>
</dbReference>
<keyword evidence="7" id="KW-1185">Reference proteome</keyword>
<evidence type="ECO:0008006" key="8">
    <source>
        <dbReference type="Google" id="ProtNLM"/>
    </source>
</evidence>
<evidence type="ECO:0000256" key="1">
    <source>
        <dbReference type="ARBA" id="ARBA00023295"/>
    </source>
</evidence>
<feature type="domain" description="PA14" evidence="5">
    <location>
        <begin position="37"/>
        <end position="180"/>
    </location>
</feature>
<gene>
    <name evidence="6" type="ORF">HA039_15850</name>
</gene>
<dbReference type="Gene3D" id="2.60.40.10">
    <property type="entry name" value="Immunoglobulins"/>
    <property type="match status" value="5"/>
</dbReference>
<dbReference type="SMART" id="SM00758">
    <property type="entry name" value="PA14"/>
    <property type="match status" value="1"/>
</dbReference>
<evidence type="ECO:0000259" key="5">
    <source>
        <dbReference type="PROSITE" id="PS51820"/>
    </source>
</evidence>
<keyword evidence="3" id="KW-0732">Signal</keyword>
<feature type="domain" description="Fibronectin type-III" evidence="4">
    <location>
        <begin position="177"/>
        <end position="272"/>
    </location>
</feature>
<evidence type="ECO:0000259" key="4">
    <source>
        <dbReference type="PROSITE" id="PS50853"/>
    </source>
</evidence>
<dbReference type="RefSeq" id="WP_167029786.1">
    <property type="nucleotide sequence ID" value="NZ_CP050177.1"/>
</dbReference>
<dbReference type="PROSITE" id="PS51820">
    <property type="entry name" value="PA14"/>
    <property type="match status" value="1"/>
</dbReference>
<protein>
    <recommendedName>
        <fullName evidence="8">Cellulose 1,4-beta-cellobiosidase</fullName>
    </recommendedName>
</protein>
<dbReference type="KEGG" id="slia:HA039_15850"/>
<evidence type="ECO:0000313" key="6">
    <source>
        <dbReference type="EMBL" id="QIQ03606.1"/>
    </source>
</evidence>
<dbReference type="Proteomes" id="UP000501179">
    <property type="component" value="Chromosome"/>
</dbReference>
<dbReference type="CDD" id="cd00063">
    <property type="entry name" value="FN3"/>
    <property type="match status" value="1"/>
</dbReference>
<dbReference type="InterPro" id="IPR011658">
    <property type="entry name" value="PA14_dom"/>
</dbReference>
<organism evidence="6 7">
    <name type="scientific">Streptomyces liangshanensis</name>
    <dbReference type="NCBI Taxonomy" id="2717324"/>
    <lineage>
        <taxon>Bacteria</taxon>
        <taxon>Bacillati</taxon>
        <taxon>Actinomycetota</taxon>
        <taxon>Actinomycetes</taxon>
        <taxon>Kitasatosporales</taxon>
        <taxon>Streptomycetaceae</taxon>
        <taxon>Streptomyces</taxon>
    </lineage>
</organism>
<accession>A0A6G9GZV9</accession>
<sequence length="681" mass="72322">MRPHYRLSGVGAVGAVCGLAGVLLGGAATPAVADVSCASPAWKAQFYANTSFSGTPKSTACDTAISENYGTGDPAGVTLPRDNFAVRWSVTRDFGSGGPFTFSAATQDGIRVYLDGVRKIDVWRNVSSTQSKTLNLTVPAGKHTLRVDFVAWTGSANVKFSYTPRSTAAVDKVRPLAPTAVTGKLDNATAKAVVSWAPNKEMDLAGYRLYRRESGKTTWAYVGMTAGTSLTNLPTTAGLTYYYEVRAYDKAGNVSAGSADVPVTVLAMTPPAGLTGQGLDTGNKLTWKAVPGAVKYSVEWRDTDGGIRFLAATTTTGYTDTAAPRSERRSYLVRSIDGAGRYSGYAGTEASRPVAAPHEVTARADANRAALTWKVNSATGGAYYGYHVYRSTSLPVDTTGEPVRCDVRLTALVDGQKQYSCTDTTTAAETTYHYVVKGYDNGSRESVASGTASVTTLVSDRDLTPPAAVSVIAAEATEYGITLDWKANTESDLARYVVYVGTVLRDDEDGGDGEAVCSGSEYAYLNTSTTHYLYPAKPDGEERCFWVDAVDTSGNSNYRWTRAADARIVTALDLTPTVPTPPGSPLYLNARAGEPSPGQQRPVELSWNAVEGATGYRVYRWDRAAGRYEQLTVADPIALTSYTDTTAASGTTHYYWVTAVLADGTETAPGADWVPMPPTAG</sequence>
<feature type="signal peptide" evidence="3">
    <location>
        <begin position="1"/>
        <end position="33"/>
    </location>
</feature>
<feature type="domain" description="Fibronectin type-III" evidence="4">
    <location>
        <begin position="353"/>
        <end position="459"/>
    </location>
</feature>
<proteinExistence type="predicted"/>
<evidence type="ECO:0000256" key="2">
    <source>
        <dbReference type="ARBA" id="ARBA00023326"/>
    </source>
</evidence>
<keyword evidence="2" id="KW-0119">Carbohydrate metabolism</keyword>
<dbReference type="InterPro" id="IPR013783">
    <property type="entry name" value="Ig-like_fold"/>
</dbReference>
<dbReference type="EMBL" id="CP050177">
    <property type="protein sequence ID" value="QIQ03606.1"/>
    <property type="molecule type" value="Genomic_DNA"/>
</dbReference>
<keyword evidence="1" id="KW-0378">Hydrolase</keyword>
<name>A0A6G9GZV9_9ACTN</name>
<dbReference type="SUPFAM" id="SSF49265">
    <property type="entry name" value="Fibronectin type III"/>
    <property type="match status" value="3"/>
</dbReference>
<dbReference type="AlphaFoldDB" id="A0A6G9GZV9"/>
<evidence type="ECO:0000256" key="3">
    <source>
        <dbReference type="SAM" id="SignalP"/>
    </source>
</evidence>
<dbReference type="Pfam" id="PF07691">
    <property type="entry name" value="PA14"/>
    <property type="match status" value="1"/>
</dbReference>